<keyword evidence="3" id="KW-1185">Reference proteome</keyword>
<evidence type="ECO:0000313" key="2">
    <source>
        <dbReference type="EMBL" id="KIW12382.1"/>
    </source>
</evidence>
<name>A0A0D1ZHI4_9EURO</name>
<dbReference type="GO" id="GO:0008237">
    <property type="term" value="F:metallopeptidase activity"/>
    <property type="evidence" value="ECO:0007669"/>
    <property type="project" value="InterPro"/>
</dbReference>
<gene>
    <name evidence="2" type="ORF">PV08_09659</name>
</gene>
<dbReference type="InterPro" id="IPR024079">
    <property type="entry name" value="MetalloPept_cat_dom_sf"/>
</dbReference>
<dbReference type="AlphaFoldDB" id="A0A0D1ZHI4"/>
<accession>A0A0D1ZHI4</accession>
<feature type="signal peptide" evidence="1">
    <location>
        <begin position="1"/>
        <end position="18"/>
    </location>
</feature>
<dbReference type="Gene3D" id="3.40.390.10">
    <property type="entry name" value="Collagenase (Catalytic Domain)"/>
    <property type="match status" value="1"/>
</dbReference>
<reference evidence="2 3" key="1">
    <citation type="submission" date="2015-01" db="EMBL/GenBank/DDBJ databases">
        <title>The Genome Sequence of Exophiala spinifera CBS89968.</title>
        <authorList>
            <consortium name="The Broad Institute Genomics Platform"/>
            <person name="Cuomo C."/>
            <person name="de Hoog S."/>
            <person name="Gorbushina A."/>
            <person name="Stielow B."/>
            <person name="Teixiera M."/>
            <person name="Abouelleil A."/>
            <person name="Chapman S.B."/>
            <person name="Priest M."/>
            <person name="Young S.K."/>
            <person name="Wortman J."/>
            <person name="Nusbaum C."/>
            <person name="Birren B."/>
        </authorList>
    </citation>
    <scope>NUCLEOTIDE SEQUENCE [LARGE SCALE GENOMIC DNA]</scope>
    <source>
        <strain evidence="2 3">CBS 89968</strain>
    </source>
</reference>
<organism evidence="2 3">
    <name type="scientific">Exophiala spinifera</name>
    <dbReference type="NCBI Taxonomy" id="91928"/>
    <lineage>
        <taxon>Eukaryota</taxon>
        <taxon>Fungi</taxon>
        <taxon>Dikarya</taxon>
        <taxon>Ascomycota</taxon>
        <taxon>Pezizomycotina</taxon>
        <taxon>Eurotiomycetes</taxon>
        <taxon>Chaetothyriomycetidae</taxon>
        <taxon>Chaetothyriales</taxon>
        <taxon>Herpotrichiellaceae</taxon>
        <taxon>Exophiala</taxon>
    </lineage>
</organism>
<feature type="chain" id="PRO_5002237674" description="Lysine-specific metallo-endopeptidase domain-containing protein" evidence="1">
    <location>
        <begin position="19"/>
        <end position="317"/>
    </location>
</feature>
<protein>
    <recommendedName>
        <fullName evidence="4">Lysine-specific metallo-endopeptidase domain-containing protein</fullName>
    </recommendedName>
</protein>
<dbReference type="HOGENOM" id="CLU_052681_0_0_1"/>
<dbReference type="EMBL" id="KN847498">
    <property type="protein sequence ID" value="KIW12382.1"/>
    <property type="molecule type" value="Genomic_DNA"/>
</dbReference>
<dbReference type="VEuPathDB" id="FungiDB:PV08_09659"/>
<dbReference type="OrthoDB" id="4129415at2759"/>
<evidence type="ECO:0000256" key="1">
    <source>
        <dbReference type="SAM" id="SignalP"/>
    </source>
</evidence>
<dbReference type="GeneID" id="27336742"/>
<dbReference type="Proteomes" id="UP000053328">
    <property type="component" value="Unassembled WGS sequence"/>
</dbReference>
<evidence type="ECO:0008006" key="4">
    <source>
        <dbReference type="Google" id="ProtNLM"/>
    </source>
</evidence>
<keyword evidence="1" id="KW-0732">Signal</keyword>
<dbReference type="RefSeq" id="XP_016232598.1">
    <property type="nucleotide sequence ID" value="XM_016383975.1"/>
</dbReference>
<sequence>MKLLPLLALLLPLRMALAQYPVFLIPEGTDNKVYEQLTHAFQDALKLARTAVALADPCDPAFRRYFQPQDFIFVHKVFRAVANIPLDLTIDSQNVEHVLNTGSLNPRYSQLSIAYGDNPKWSERTCEMQLPGDGIFGYLYFASPFGYMSLCRGTLFERFLTLEDTFNPPPWARANNDPNGQPLPGWGCDGFGDHDNSYMEVLGSWVLHELMHFQPLFYDIPNWKAIQHTGWIRDFPDGATPGMSGGPPNGYGPYYARLINALPPDPVMGLSQSVGNADNYAWYALSKYWSLTCGKPFGPSNTREDNVNFSKRKAPPQ</sequence>
<proteinExistence type="predicted"/>
<evidence type="ECO:0000313" key="3">
    <source>
        <dbReference type="Proteomes" id="UP000053328"/>
    </source>
</evidence>